<evidence type="ECO:0000256" key="9">
    <source>
        <dbReference type="ARBA" id="ARBA00023077"/>
    </source>
</evidence>
<keyword evidence="2 12" id="KW-0813">Transport</keyword>
<dbReference type="Proteomes" id="UP000004664">
    <property type="component" value="Unassembled WGS sequence"/>
</dbReference>
<proteinExistence type="inferred from homology"/>
<dbReference type="HOGENOM" id="CLU_012070_1_0_6"/>
<feature type="signal peptide" evidence="14">
    <location>
        <begin position="1"/>
        <end position="20"/>
    </location>
</feature>
<keyword evidence="3 12" id="KW-1134">Transmembrane beta strand</keyword>
<protein>
    <submittedName>
        <fullName evidence="17">TonB-dependent receptor plug</fullName>
    </submittedName>
</protein>
<comment type="similarity">
    <text evidence="12 13">Belongs to the TonB-dependent receptor family.</text>
</comment>
<sequence length="799" mass="85614" precursor="true">MYKNSLKTCILALAPMSVLAETLPLDTLVVTSTANPLSSIRSSVAVSTLDWEQIQQSAPSSAADILRNVPGVISQASGGEGNANVSVRGLPIGGGAKFVQFQEDGLPVFDFGDIDFATADTFLRSDYNLERLEVIRGGAAATFASNAPGGVFNFISKTGATKGGSVGVSRGLDFDHTRADFDYGSPINDQWRFHVGGFYRGGEGPRTVGYDAEDGGQIKSNITRDFDKGFIRLNFKVLEDRAPVYLPVPVSITGTNSNPQVASLPGFDIRNGAMQSKYFRTDLAVNKDGQVVKTNIDDGYYSSSKVIGGEAMFEPADNWKINDKFRIAATSGRFVGPYPAQVDTAAALATSIGGTGATLRYANGPLSGQALSDPNALAVGTHLFNTELNDLGNFANDLNLTRTFDSENFGATRVTAGYFKSGQAIVQDWHWNTYLQEVKGKDSALLDVIDANGNKVTQNGLSAYGESYWGNCCVRSYDLYYDTDAPYLALGWQKGDFNFDGSLRYDIAHASGSYAGSTGTQTLDVNGNGVIETPEKTVPAVNNNSALPVDYTVRYLSYSFGGNYLLNPNLALFARVSEGGHANAERMLFGGGIRTDGSIAAKVAVNKVQQVEGGLKWRGNDFSVFATLFHVTTAEVNQDITAGSGGYRFTNRNFEAQGVELETAYYLGDFSLNGGVTYTRSKIVKDEINPANVGDPISPEFIYQFTPAYQIRHFNAGLNFIGNSDAPTGKMVNPGYVQVNAFTGYEAVKGLWLSVNGNNLFDTIGLTEISNSGGISANGLNAARSINGRTVIATVRYSF</sequence>
<evidence type="ECO:0000256" key="5">
    <source>
        <dbReference type="ARBA" id="ARBA00022692"/>
    </source>
</evidence>
<reference evidence="17 18" key="1">
    <citation type="submission" date="2011-06" db="EMBL/GenBank/DDBJ databases">
        <title>Genomic sequence of Methylobacter tundripaludum SV96.</title>
        <authorList>
            <consortium name="US DOE Joint Genome Institute"/>
            <person name="Lucas S."/>
            <person name="Han J."/>
            <person name="Lapidus A."/>
            <person name="Cheng J.-F."/>
            <person name="Goodwin L."/>
            <person name="Pitluck S."/>
            <person name="Held B."/>
            <person name="Detter J.C."/>
            <person name="Han C."/>
            <person name="Tapia R."/>
            <person name="Land M."/>
            <person name="Hauser L."/>
            <person name="Kyrpides N."/>
            <person name="Ivanova N."/>
            <person name="Ovchinnikova G."/>
            <person name="Pagani I."/>
            <person name="Klotz M.G."/>
            <person name="Dispirito A.A."/>
            <person name="Murrell J.C."/>
            <person name="Dunfield P."/>
            <person name="Kalyuzhnaya M.G."/>
            <person name="Svenning M."/>
            <person name="Trotsenko Y.A."/>
            <person name="Stein L.Y."/>
            <person name="Woyke T."/>
        </authorList>
    </citation>
    <scope>NUCLEOTIDE SEQUENCE [LARGE SCALE GENOMIC DNA]</scope>
    <source>
        <strain evidence="18">ATCC BAA-1195 / DSM 17260 / SV96</strain>
    </source>
</reference>
<dbReference type="Pfam" id="PF00593">
    <property type="entry name" value="TonB_dep_Rec_b-barrel"/>
    <property type="match status" value="1"/>
</dbReference>
<dbReference type="Gene3D" id="2.170.130.10">
    <property type="entry name" value="TonB-dependent receptor, plug domain"/>
    <property type="match status" value="1"/>
</dbReference>
<dbReference type="InterPro" id="IPR037066">
    <property type="entry name" value="Plug_dom_sf"/>
</dbReference>
<evidence type="ECO:0000313" key="17">
    <source>
        <dbReference type="EMBL" id="EGW22872.1"/>
    </source>
</evidence>
<evidence type="ECO:0000256" key="3">
    <source>
        <dbReference type="ARBA" id="ARBA00022452"/>
    </source>
</evidence>
<keyword evidence="9 13" id="KW-0798">TonB box</keyword>
<evidence type="ECO:0000259" key="16">
    <source>
        <dbReference type="Pfam" id="PF07715"/>
    </source>
</evidence>
<name>G3IVE5_METTV</name>
<dbReference type="GO" id="GO:0009279">
    <property type="term" value="C:cell outer membrane"/>
    <property type="evidence" value="ECO:0007669"/>
    <property type="project" value="UniProtKB-SubCell"/>
</dbReference>
<dbReference type="EMBL" id="JH109152">
    <property type="protein sequence ID" value="EGW22872.1"/>
    <property type="molecule type" value="Genomic_DNA"/>
</dbReference>
<dbReference type="SUPFAM" id="SSF56935">
    <property type="entry name" value="Porins"/>
    <property type="match status" value="1"/>
</dbReference>
<evidence type="ECO:0000256" key="6">
    <source>
        <dbReference type="ARBA" id="ARBA00022729"/>
    </source>
</evidence>
<evidence type="ECO:0000256" key="2">
    <source>
        <dbReference type="ARBA" id="ARBA00022448"/>
    </source>
</evidence>
<feature type="domain" description="TonB-dependent receptor plug" evidence="16">
    <location>
        <begin position="42"/>
        <end position="151"/>
    </location>
</feature>
<comment type="subcellular location">
    <subcellularLocation>
        <location evidence="1 12">Cell outer membrane</location>
        <topology evidence="1 12">Multi-pass membrane protein</topology>
    </subcellularLocation>
</comment>
<dbReference type="PANTHER" id="PTHR32552:SF89">
    <property type="entry name" value="CATECHOLATE SIDEROPHORE RECEPTOR FIU"/>
    <property type="match status" value="1"/>
</dbReference>
<evidence type="ECO:0000256" key="11">
    <source>
        <dbReference type="ARBA" id="ARBA00023237"/>
    </source>
</evidence>
<evidence type="ECO:0000256" key="8">
    <source>
        <dbReference type="ARBA" id="ARBA00023065"/>
    </source>
</evidence>
<dbReference type="InterPro" id="IPR000531">
    <property type="entry name" value="Beta-barrel_TonB"/>
</dbReference>
<dbReference type="RefSeq" id="WP_006890870.1">
    <property type="nucleotide sequence ID" value="NZ_JH109152.1"/>
</dbReference>
<dbReference type="eggNOG" id="COG1629">
    <property type="taxonomic scope" value="Bacteria"/>
</dbReference>
<dbReference type="Gene3D" id="2.40.170.20">
    <property type="entry name" value="TonB-dependent receptor, beta-barrel domain"/>
    <property type="match status" value="1"/>
</dbReference>
<evidence type="ECO:0000256" key="10">
    <source>
        <dbReference type="ARBA" id="ARBA00023136"/>
    </source>
</evidence>
<dbReference type="InterPro" id="IPR036942">
    <property type="entry name" value="Beta-barrel_TonB_sf"/>
</dbReference>
<evidence type="ECO:0000256" key="14">
    <source>
        <dbReference type="SAM" id="SignalP"/>
    </source>
</evidence>
<keyword evidence="18" id="KW-1185">Reference proteome</keyword>
<keyword evidence="10 12" id="KW-0472">Membrane</keyword>
<dbReference type="PROSITE" id="PS52016">
    <property type="entry name" value="TONB_DEPENDENT_REC_3"/>
    <property type="match status" value="1"/>
</dbReference>
<evidence type="ECO:0000256" key="7">
    <source>
        <dbReference type="ARBA" id="ARBA00023004"/>
    </source>
</evidence>
<evidence type="ECO:0000313" key="18">
    <source>
        <dbReference type="Proteomes" id="UP000004664"/>
    </source>
</evidence>
<dbReference type="InterPro" id="IPR012910">
    <property type="entry name" value="Plug_dom"/>
</dbReference>
<keyword evidence="5 12" id="KW-0812">Transmembrane</keyword>
<accession>G3IVE5</accession>
<gene>
    <name evidence="17" type="ORF">Mettu_1703</name>
</gene>
<evidence type="ECO:0000259" key="15">
    <source>
        <dbReference type="Pfam" id="PF00593"/>
    </source>
</evidence>
<feature type="domain" description="TonB-dependent receptor-like beta-barrel" evidence="15">
    <location>
        <begin position="377"/>
        <end position="760"/>
    </location>
</feature>
<evidence type="ECO:0000256" key="13">
    <source>
        <dbReference type="RuleBase" id="RU003357"/>
    </source>
</evidence>
<keyword evidence="17" id="KW-0675">Receptor</keyword>
<dbReference type="InterPro" id="IPR039426">
    <property type="entry name" value="TonB-dep_rcpt-like"/>
</dbReference>
<dbReference type="GO" id="GO:0015344">
    <property type="term" value="F:siderophore uptake transmembrane transporter activity"/>
    <property type="evidence" value="ECO:0007669"/>
    <property type="project" value="TreeGrafter"/>
</dbReference>
<evidence type="ECO:0000256" key="1">
    <source>
        <dbReference type="ARBA" id="ARBA00004571"/>
    </source>
</evidence>
<dbReference type="eggNOG" id="COG4206">
    <property type="taxonomic scope" value="Bacteria"/>
</dbReference>
<organism evidence="17 18">
    <name type="scientific">Methylobacter tundripaludum (strain ATCC BAA-1195 / DSM 17260 / SV96)</name>
    <dbReference type="NCBI Taxonomy" id="697282"/>
    <lineage>
        <taxon>Bacteria</taxon>
        <taxon>Pseudomonadati</taxon>
        <taxon>Pseudomonadota</taxon>
        <taxon>Gammaproteobacteria</taxon>
        <taxon>Methylococcales</taxon>
        <taxon>Methylococcaceae</taxon>
        <taxon>Methylobacter</taxon>
    </lineage>
</organism>
<evidence type="ECO:0000256" key="12">
    <source>
        <dbReference type="PROSITE-ProRule" id="PRU01360"/>
    </source>
</evidence>
<keyword evidence="8" id="KW-0406">Ion transport</keyword>
<dbReference type="OrthoDB" id="9758929at2"/>
<keyword evidence="6 14" id="KW-0732">Signal</keyword>
<evidence type="ECO:0000256" key="4">
    <source>
        <dbReference type="ARBA" id="ARBA00022496"/>
    </source>
</evidence>
<dbReference type="Pfam" id="PF07715">
    <property type="entry name" value="Plug"/>
    <property type="match status" value="1"/>
</dbReference>
<keyword evidence="11 12" id="KW-0998">Cell outer membrane</keyword>
<dbReference type="STRING" id="697282.Mettu_1703"/>
<feature type="chain" id="PRO_5003445562" evidence="14">
    <location>
        <begin position="21"/>
        <end position="799"/>
    </location>
</feature>
<keyword evidence="7" id="KW-0408">Iron</keyword>
<dbReference type="PANTHER" id="PTHR32552">
    <property type="entry name" value="FERRICHROME IRON RECEPTOR-RELATED"/>
    <property type="match status" value="1"/>
</dbReference>
<keyword evidence="4" id="KW-0410">Iron transport</keyword>
<dbReference type="AlphaFoldDB" id="G3IVE5"/>